<dbReference type="AlphaFoldDB" id="A0A2M7XZ58"/>
<comment type="caution">
    <text evidence="1">The sequence shown here is derived from an EMBL/GenBank/DDBJ whole genome shotgun (WGS) entry which is preliminary data.</text>
</comment>
<gene>
    <name evidence="1" type="ORF">CO165_00615</name>
</gene>
<protein>
    <submittedName>
        <fullName evidence="1">Uncharacterized protein</fullName>
    </submittedName>
</protein>
<accession>A0A2M7XZ58</accession>
<dbReference type="Proteomes" id="UP000229647">
    <property type="component" value="Unassembled WGS sequence"/>
</dbReference>
<dbReference type="EMBL" id="PFWL01000025">
    <property type="protein sequence ID" value="PJA55997.1"/>
    <property type="molecule type" value="Genomic_DNA"/>
</dbReference>
<proteinExistence type="predicted"/>
<organism evidence="1 2">
    <name type="scientific">Candidatus Roizmanbacteria bacterium CG_4_9_14_3_um_filter_33_18</name>
    <dbReference type="NCBI Taxonomy" id="1974841"/>
    <lineage>
        <taxon>Bacteria</taxon>
        <taxon>Candidatus Roizmaniibacteriota</taxon>
    </lineage>
</organism>
<evidence type="ECO:0000313" key="1">
    <source>
        <dbReference type="EMBL" id="PJA55997.1"/>
    </source>
</evidence>
<name>A0A2M7XZ58_9BACT</name>
<sequence length="143" mass="16203">MLEPSEVRERLLQLTNERGIILSKIAKTASQKLKGQPILNQKIDDRKTLLKTAKLFPFNPSCQEAITLELIETNWGDDKPKEEVIIVTSNVFTPSTGQMEEVYDFSLNPLLKNNVGGVRGSHNTQRFTNETFEAIHKHPELSD</sequence>
<reference evidence="2" key="1">
    <citation type="submission" date="2017-09" db="EMBL/GenBank/DDBJ databases">
        <title>Depth-based differentiation of microbial function through sediment-hosted aquifers and enrichment of novel symbionts in the deep terrestrial subsurface.</title>
        <authorList>
            <person name="Probst A.J."/>
            <person name="Ladd B."/>
            <person name="Jarett J.K."/>
            <person name="Geller-Mcgrath D.E."/>
            <person name="Sieber C.M.K."/>
            <person name="Emerson J.B."/>
            <person name="Anantharaman K."/>
            <person name="Thomas B.C."/>
            <person name="Malmstrom R."/>
            <person name="Stieglmeier M."/>
            <person name="Klingl A."/>
            <person name="Woyke T."/>
            <person name="Ryan C.M."/>
            <person name="Banfield J.F."/>
        </authorList>
    </citation>
    <scope>NUCLEOTIDE SEQUENCE [LARGE SCALE GENOMIC DNA]</scope>
</reference>
<evidence type="ECO:0000313" key="2">
    <source>
        <dbReference type="Proteomes" id="UP000229647"/>
    </source>
</evidence>